<feature type="domain" description="Nudix hydrolase" evidence="1">
    <location>
        <begin position="43"/>
        <end position="181"/>
    </location>
</feature>
<keyword evidence="2" id="KW-0378">Hydrolase</keyword>
<dbReference type="Proteomes" id="UP001302126">
    <property type="component" value="Unassembled WGS sequence"/>
</dbReference>
<dbReference type="CDD" id="cd02883">
    <property type="entry name" value="NUDIX_Hydrolase"/>
    <property type="match status" value="1"/>
</dbReference>
<dbReference type="SUPFAM" id="SSF55811">
    <property type="entry name" value="Nudix"/>
    <property type="match status" value="1"/>
</dbReference>
<evidence type="ECO:0000313" key="3">
    <source>
        <dbReference type="Proteomes" id="UP001302126"/>
    </source>
</evidence>
<reference evidence="2" key="2">
    <citation type="submission" date="2023-05" db="EMBL/GenBank/DDBJ databases">
        <authorList>
            <consortium name="Lawrence Berkeley National Laboratory"/>
            <person name="Steindorff A."/>
            <person name="Hensen N."/>
            <person name="Bonometti L."/>
            <person name="Westerberg I."/>
            <person name="Brannstrom I.O."/>
            <person name="Guillou S."/>
            <person name="Cros-Aarteil S."/>
            <person name="Calhoun S."/>
            <person name="Haridas S."/>
            <person name="Kuo A."/>
            <person name="Mondo S."/>
            <person name="Pangilinan J."/>
            <person name="Riley R."/>
            <person name="Labutti K."/>
            <person name="Andreopoulos B."/>
            <person name="Lipzen A."/>
            <person name="Chen C."/>
            <person name="Yanf M."/>
            <person name="Daum C."/>
            <person name="Ng V."/>
            <person name="Clum A."/>
            <person name="Ohm R."/>
            <person name="Martin F."/>
            <person name="Silar P."/>
            <person name="Natvig D."/>
            <person name="Lalanne C."/>
            <person name="Gautier V."/>
            <person name="Ament-Velasquez S.L."/>
            <person name="Kruys A."/>
            <person name="Hutchinson M.I."/>
            <person name="Powell A.J."/>
            <person name="Barry K."/>
            <person name="Miller A.N."/>
            <person name="Grigoriev I.V."/>
            <person name="Debuchy R."/>
            <person name="Gladieux P."/>
            <person name="Thoren M.H."/>
            <person name="Johannesson H."/>
        </authorList>
    </citation>
    <scope>NUCLEOTIDE SEQUENCE</scope>
    <source>
        <strain evidence="2">PSN309</strain>
    </source>
</reference>
<comment type="caution">
    <text evidence="2">The sequence shown here is derived from an EMBL/GenBank/DDBJ whole genome shotgun (WGS) entry which is preliminary data.</text>
</comment>
<organism evidence="2 3">
    <name type="scientific">Podospora australis</name>
    <dbReference type="NCBI Taxonomy" id="1536484"/>
    <lineage>
        <taxon>Eukaryota</taxon>
        <taxon>Fungi</taxon>
        <taxon>Dikarya</taxon>
        <taxon>Ascomycota</taxon>
        <taxon>Pezizomycotina</taxon>
        <taxon>Sordariomycetes</taxon>
        <taxon>Sordariomycetidae</taxon>
        <taxon>Sordariales</taxon>
        <taxon>Podosporaceae</taxon>
        <taxon>Podospora</taxon>
    </lineage>
</organism>
<dbReference type="EMBL" id="MU864408">
    <property type="protein sequence ID" value="KAK4187154.1"/>
    <property type="molecule type" value="Genomic_DNA"/>
</dbReference>
<proteinExistence type="predicted"/>
<dbReference type="PANTHER" id="PTHR43736">
    <property type="entry name" value="ADP-RIBOSE PYROPHOSPHATASE"/>
    <property type="match status" value="1"/>
</dbReference>
<evidence type="ECO:0000259" key="1">
    <source>
        <dbReference type="PROSITE" id="PS51462"/>
    </source>
</evidence>
<keyword evidence="3" id="KW-1185">Reference proteome</keyword>
<dbReference type="GO" id="GO:0016787">
    <property type="term" value="F:hydrolase activity"/>
    <property type="evidence" value="ECO:0007669"/>
    <property type="project" value="UniProtKB-KW"/>
</dbReference>
<name>A0AAN6WS95_9PEZI</name>
<accession>A0AAN6WS95</accession>
<protein>
    <submittedName>
        <fullName evidence="2">Nudix hydrolase</fullName>
    </submittedName>
</protein>
<reference evidence="2" key="1">
    <citation type="journal article" date="2023" name="Mol. Phylogenet. Evol.">
        <title>Genome-scale phylogeny and comparative genomics of the fungal order Sordariales.</title>
        <authorList>
            <person name="Hensen N."/>
            <person name="Bonometti L."/>
            <person name="Westerberg I."/>
            <person name="Brannstrom I.O."/>
            <person name="Guillou S."/>
            <person name="Cros-Aarteil S."/>
            <person name="Calhoun S."/>
            <person name="Haridas S."/>
            <person name="Kuo A."/>
            <person name="Mondo S."/>
            <person name="Pangilinan J."/>
            <person name="Riley R."/>
            <person name="LaButti K."/>
            <person name="Andreopoulos B."/>
            <person name="Lipzen A."/>
            <person name="Chen C."/>
            <person name="Yan M."/>
            <person name="Daum C."/>
            <person name="Ng V."/>
            <person name="Clum A."/>
            <person name="Steindorff A."/>
            <person name="Ohm R.A."/>
            <person name="Martin F."/>
            <person name="Silar P."/>
            <person name="Natvig D.O."/>
            <person name="Lalanne C."/>
            <person name="Gautier V."/>
            <person name="Ament-Velasquez S.L."/>
            <person name="Kruys A."/>
            <person name="Hutchinson M.I."/>
            <person name="Powell A.J."/>
            <person name="Barry K."/>
            <person name="Miller A.N."/>
            <person name="Grigoriev I.V."/>
            <person name="Debuchy R."/>
            <person name="Gladieux P."/>
            <person name="Hiltunen Thoren M."/>
            <person name="Johannesson H."/>
        </authorList>
    </citation>
    <scope>NUCLEOTIDE SEQUENCE</scope>
    <source>
        <strain evidence="2">PSN309</strain>
    </source>
</reference>
<dbReference type="PANTHER" id="PTHR43736:SF1">
    <property type="entry name" value="DIHYDRONEOPTERIN TRIPHOSPHATE DIPHOSPHATASE"/>
    <property type="match status" value="1"/>
</dbReference>
<dbReference type="InterPro" id="IPR015797">
    <property type="entry name" value="NUDIX_hydrolase-like_dom_sf"/>
</dbReference>
<dbReference type="PROSITE" id="PS51462">
    <property type="entry name" value="NUDIX"/>
    <property type="match status" value="1"/>
</dbReference>
<dbReference type="Pfam" id="PF00293">
    <property type="entry name" value="NUDIX"/>
    <property type="match status" value="1"/>
</dbReference>
<dbReference type="AlphaFoldDB" id="A0AAN6WS95"/>
<evidence type="ECO:0000313" key="2">
    <source>
        <dbReference type="EMBL" id="KAK4187154.1"/>
    </source>
</evidence>
<dbReference type="Gene3D" id="3.90.79.10">
    <property type="entry name" value="Nucleoside Triphosphate Pyrophosphohydrolase"/>
    <property type="match status" value="1"/>
</dbReference>
<sequence>MPPPPPPSGFKAFTYNPALSAFNAPLNAVLPTRVLDKLPTVPIKCMATGAVVFSADHKEVLLVQRAPHDSMPLRWEIPGGACDEEDETLLHGLARELWEESGLVLKHVFGLVSEDTFFTRSGRLVEKLSFVTEVETEAISNRPDVTLDPQEHVAFLWATEEECKNEQVGEVKVQFTTKDQKRVILDAFKLVVQQEASPP</sequence>
<dbReference type="InterPro" id="IPR000086">
    <property type="entry name" value="NUDIX_hydrolase_dom"/>
</dbReference>
<gene>
    <name evidence="2" type="ORF">QBC35DRAFT_499445</name>
</gene>